<keyword evidence="3 4" id="KW-0479">Metal-binding</keyword>
<dbReference type="GO" id="GO:0032259">
    <property type="term" value="P:methylation"/>
    <property type="evidence" value="ECO:0007669"/>
    <property type="project" value="UniProtKB-KW"/>
</dbReference>
<dbReference type="InterPro" id="IPR003726">
    <property type="entry name" value="HCY_dom"/>
</dbReference>
<dbReference type="InterPro" id="IPR017226">
    <property type="entry name" value="BHMT-like"/>
</dbReference>
<feature type="binding site" evidence="3 4">
    <location>
        <position position="288"/>
    </location>
    <ligand>
        <name>Zn(2+)</name>
        <dbReference type="ChEBI" id="CHEBI:29105"/>
    </ligand>
</feature>
<comment type="caution">
    <text evidence="7">The sequence shown here is derived from an EMBL/GenBank/DDBJ whole genome shotgun (WGS) entry which is preliminary data.</text>
</comment>
<gene>
    <name evidence="7" type="ORF">CU103_09260</name>
</gene>
<dbReference type="GO" id="GO:0009086">
    <property type="term" value="P:methionine biosynthetic process"/>
    <property type="evidence" value="ECO:0007669"/>
    <property type="project" value="InterPro"/>
</dbReference>
<comment type="cofactor">
    <cofactor evidence="3">
        <name>Zn(2+)</name>
        <dbReference type="ChEBI" id="CHEBI:29105"/>
    </cofactor>
    <text evidence="3">Binds 1 zinc ion per subunit.</text>
</comment>
<dbReference type="PANTHER" id="PTHR11103:SF18">
    <property type="entry name" value="SLR1189 PROTEIN"/>
    <property type="match status" value="1"/>
</dbReference>
<keyword evidence="2 4" id="KW-0808">Transferase</keyword>
<dbReference type="PIRSF" id="PIRSF037505">
    <property type="entry name" value="Betaine_HMT"/>
    <property type="match status" value="1"/>
</dbReference>
<dbReference type="RefSeq" id="WP_106663611.1">
    <property type="nucleotide sequence ID" value="NZ_PGGM01000003.1"/>
</dbReference>
<proteinExistence type="predicted"/>
<dbReference type="GO" id="GO:0008168">
    <property type="term" value="F:methyltransferase activity"/>
    <property type="evidence" value="ECO:0007669"/>
    <property type="project" value="UniProtKB-UniRule"/>
</dbReference>
<keyword evidence="1 4" id="KW-0489">Methyltransferase</keyword>
<dbReference type="PROSITE" id="PS50970">
    <property type="entry name" value="HCY"/>
    <property type="match status" value="1"/>
</dbReference>
<dbReference type="Pfam" id="PF02574">
    <property type="entry name" value="S-methyl_trans"/>
    <property type="match status" value="1"/>
</dbReference>
<evidence type="ECO:0000256" key="1">
    <source>
        <dbReference type="ARBA" id="ARBA00022603"/>
    </source>
</evidence>
<keyword evidence="8" id="KW-1185">Reference proteome</keyword>
<dbReference type="PANTHER" id="PTHR11103">
    <property type="entry name" value="SLR1189 PROTEIN"/>
    <property type="match status" value="1"/>
</dbReference>
<evidence type="ECO:0000256" key="4">
    <source>
        <dbReference type="PROSITE-ProRule" id="PRU00333"/>
    </source>
</evidence>
<dbReference type="EMBL" id="PGGM01000003">
    <property type="protein sequence ID" value="PSH65196.1"/>
    <property type="molecule type" value="Genomic_DNA"/>
</dbReference>
<organism evidence="7 8">
    <name type="scientific">Phyllobacterium sophorae</name>
    <dbReference type="NCBI Taxonomy" id="1520277"/>
    <lineage>
        <taxon>Bacteria</taxon>
        <taxon>Pseudomonadati</taxon>
        <taxon>Pseudomonadota</taxon>
        <taxon>Alphaproteobacteria</taxon>
        <taxon>Hyphomicrobiales</taxon>
        <taxon>Phyllobacteriaceae</taxon>
        <taxon>Phyllobacterium</taxon>
    </lineage>
</organism>
<reference evidence="8" key="1">
    <citation type="submission" date="2017-11" db="EMBL/GenBank/DDBJ databases">
        <authorList>
            <person name="Kuznetsova I."/>
            <person name="Sazanova A."/>
            <person name="Chirak E."/>
            <person name="Safronova V."/>
            <person name="Willems A."/>
        </authorList>
    </citation>
    <scope>NUCLEOTIDE SEQUENCE [LARGE SCALE GENOMIC DNA]</scope>
    <source>
        <strain evidence="8">CCBAU 03422</strain>
    </source>
</reference>
<feature type="region of interest" description="Disordered" evidence="5">
    <location>
        <begin position="299"/>
        <end position="320"/>
    </location>
</feature>
<name>A0A2P7BFC6_9HYPH</name>
<dbReference type="SUPFAM" id="SSF82282">
    <property type="entry name" value="Homocysteine S-methyltransferase"/>
    <property type="match status" value="1"/>
</dbReference>
<evidence type="ECO:0000256" key="3">
    <source>
        <dbReference type="PIRSR" id="PIRSR037505-2"/>
    </source>
</evidence>
<evidence type="ECO:0000313" key="8">
    <source>
        <dbReference type="Proteomes" id="UP000241764"/>
    </source>
</evidence>
<evidence type="ECO:0000313" key="7">
    <source>
        <dbReference type="EMBL" id="PSH65196.1"/>
    </source>
</evidence>
<dbReference type="OrthoDB" id="9803687at2"/>
<dbReference type="Proteomes" id="UP000241764">
    <property type="component" value="Unassembled WGS sequence"/>
</dbReference>
<feature type="domain" description="Hcy-binding" evidence="6">
    <location>
        <begin position="1"/>
        <end position="302"/>
    </location>
</feature>
<evidence type="ECO:0000259" key="6">
    <source>
        <dbReference type="PROSITE" id="PS50970"/>
    </source>
</evidence>
<feature type="binding site" evidence="3 4">
    <location>
        <position position="287"/>
    </location>
    <ligand>
        <name>Zn(2+)</name>
        <dbReference type="ChEBI" id="CHEBI:29105"/>
    </ligand>
</feature>
<protein>
    <submittedName>
        <fullName evidence="7">Homocysteine S-methyltransferase</fullName>
    </submittedName>
</protein>
<dbReference type="GO" id="GO:0008270">
    <property type="term" value="F:zinc ion binding"/>
    <property type="evidence" value="ECO:0007669"/>
    <property type="project" value="InterPro"/>
</dbReference>
<evidence type="ECO:0000256" key="5">
    <source>
        <dbReference type="SAM" id="MobiDB-lite"/>
    </source>
</evidence>
<feature type="binding site" evidence="3 4">
    <location>
        <position position="210"/>
    </location>
    <ligand>
        <name>Zn(2+)</name>
        <dbReference type="ChEBI" id="CHEBI:29105"/>
    </ligand>
</feature>
<evidence type="ECO:0000256" key="2">
    <source>
        <dbReference type="ARBA" id="ARBA00022679"/>
    </source>
</evidence>
<sequence length="320" mass="34153">MTNKQIGFTILDGGMGRLLERLGAPFRLPEWSALSLIEAPSFVTRAHTAYVESGAEIITTNSYGLVPHMIGEQRFADEGRLLADRAGRLAREVADNAPHNVLVAGSLPPLFESYRPDNFIAEDAPRILSSLVAGLAPHVDVWLIETQSSTLEALTALAVVKDSGLPIFVSYTLKDEHGRTGPPELRSGETVAEAVAVTLDAGANAVLFNCSQPEVMSEAILAARRVIDASSNTSAGLGVYANAFMPEPPSDEPYAGISEIRADLDPDNYLKWVGRWVEQGATIVGGCCGIGPEHISAISASRDSPSKMPDWGSNSPIKMQ</sequence>
<accession>A0A2P7BFC6</accession>
<dbReference type="Gene3D" id="3.20.20.330">
    <property type="entry name" value="Homocysteine-binding-like domain"/>
    <property type="match status" value="1"/>
</dbReference>
<dbReference type="AlphaFoldDB" id="A0A2P7BFC6"/>
<dbReference type="InterPro" id="IPR036589">
    <property type="entry name" value="HCY_dom_sf"/>
</dbReference>
<keyword evidence="3 4" id="KW-0862">Zinc</keyword>